<proteinExistence type="inferred from homology"/>
<accession>A0A1J5II19</accession>
<dbReference type="InterPro" id="IPR029063">
    <property type="entry name" value="SAM-dependent_MTases_sf"/>
</dbReference>
<name>A0A1J5II19_9BACT</name>
<evidence type="ECO:0000256" key="1">
    <source>
        <dbReference type="ARBA" id="ARBA00010396"/>
    </source>
</evidence>
<evidence type="ECO:0000256" key="4">
    <source>
        <dbReference type="ARBA" id="ARBA00022679"/>
    </source>
</evidence>
<dbReference type="STRING" id="1817892.AUK40_04520"/>
<evidence type="ECO:0000256" key="5">
    <source>
        <dbReference type="ARBA" id="ARBA00022691"/>
    </source>
</evidence>
<comment type="similarity">
    <text evidence="1">Belongs to the methyltransferase superfamily. RsmH family.</text>
</comment>
<gene>
    <name evidence="6" type="ORF">AUK40_04520</name>
</gene>
<keyword evidence="3 6" id="KW-0489">Methyltransferase</keyword>
<dbReference type="InterPro" id="IPR023397">
    <property type="entry name" value="SAM-dep_MeTrfase_MraW_recog"/>
</dbReference>
<dbReference type="PANTHER" id="PTHR11265:SF0">
    <property type="entry name" value="12S RRNA N4-METHYLCYTIDINE METHYLTRANSFERASE"/>
    <property type="match status" value="1"/>
</dbReference>
<evidence type="ECO:0000313" key="6">
    <source>
        <dbReference type="EMBL" id="OIP96741.1"/>
    </source>
</evidence>
<dbReference type="GO" id="GO:0070475">
    <property type="term" value="P:rRNA base methylation"/>
    <property type="evidence" value="ECO:0007669"/>
    <property type="project" value="TreeGrafter"/>
</dbReference>
<dbReference type="GO" id="GO:0071424">
    <property type="term" value="F:rRNA (cytosine-N4-)-methyltransferase activity"/>
    <property type="evidence" value="ECO:0007669"/>
    <property type="project" value="TreeGrafter"/>
</dbReference>
<dbReference type="Proteomes" id="UP000183245">
    <property type="component" value="Unassembled WGS sequence"/>
</dbReference>
<protein>
    <submittedName>
        <fullName evidence="6">16S rRNA (Cytosine(1402)-N(4))-methyltransferase</fullName>
    </submittedName>
</protein>
<evidence type="ECO:0000256" key="3">
    <source>
        <dbReference type="ARBA" id="ARBA00022603"/>
    </source>
</evidence>
<dbReference type="InterPro" id="IPR002903">
    <property type="entry name" value="RsmH"/>
</dbReference>
<dbReference type="PANTHER" id="PTHR11265">
    <property type="entry name" value="S-ADENOSYL-METHYLTRANSFERASE MRAW"/>
    <property type="match status" value="1"/>
</dbReference>
<keyword evidence="5" id="KW-0949">S-adenosyl-L-methionine</keyword>
<dbReference type="SUPFAM" id="SSF53335">
    <property type="entry name" value="S-adenosyl-L-methionine-dependent methyltransferases"/>
    <property type="match status" value="1"/>
</dbReference>
<comment type="caution">
    <text evidence="6">The sequence shown here is derived from an EMBL/GenBank/DDBJ whole genome shotgun (WGS) entry which is preliminary data.</text>
</comment>
<dbReference type="NCBIfam" id="TIGR00006">
    <property type="entry name" value="16S rRNA (cytosine(1402)-N(4))-methyltransferase RsmH"/>
    <property type="match status" value="1"/>
</dbReference>
<dbReference type="AlphaFoldDB" id="A0A1J5II19"/>
<reference evidence="6 7" key="1">
    <citation type="journal article" date="2016" name="Environ. Microbiol.">
        <title>Genomic resolution of a cold subsurface aquifer community provides metabolic insights for novel microbes adapted to high CO concentrations.</title>
        <authorList>
            <person name="Probst A.J."/>
            <person name="Castelle C.J."/>
            <person name="Singh A."/>
            <person name="Brown C.T."/>
            <person name="Anantharaman K."/>
            <person name="Sharon I."/>
            <person name="Hug L.A."/>
            <person name="Burstein D."/>
            <person name="Emerson J.B."/>
            <person name="Thomas B.C."/>
            <person name="Banfield J.F."/>
        </authorList>
    </citation>
    <scope>NUCLEOTIDE SEQUENCE [LARGE SCALE GENOMIC DNA]</scope>
    <source>
        <strain evidence="6">CG2_30_54_11</strain>
    </source>
</reference>
<dbReference type="EMBL" id="MNZT01000078">
    <property type="protein sequence ID" value="OIP96741.1"/>
    <property type="molecule type" value="Genomic_DNA"/>
</dbReference>
<evidence type="ECO:0000313" key="7">
    <source>
        <dbReference type="Proteomes" id="UP000183245"/>
    </source>
</evidence>
<dbReference type="SUPFAM" id="SSF81799">
    <property type="entry name" value="Putative methyltransferase TM0872, insert domain"/>
    <property type="match status" value="1"/>
</dbReference>
<keyword evidence="4 6" id="KW-0808">Transferase</keyword>
<dbReference type="Gene3D" id="1.10.150.170">
    <property type="entry name" value="Putative methyltransferase TM0872, insert domain"/>
    <property type="match status" value="1"/>
</dbReference>
<keyword evidence="2" id="KW-0698">rRNA processing</keyword>
<dbReference type="GO" id="GO:0005737">
    <property type="term" value="C:cytoplasm"/>
    <property type="evidence" value="ECO:0007669"/>
    <property type="project" value="TreeGrafter"/>
</dbReference>
<organism evidence="6 7">
    <name type="scientific">Candidatus Wirthbacteria bacterium CG2_30_54_11</name>
    <dbReference type="NCBI Taxonomy" id="1817892"/>
    <lineage>
        <taxon>Bacteria</taxon>
        <taxon>Candidatus Wirthbacteria</taxon>
    </lineage>
</organism>
<evidence type="ECO:0000256" key="2">
    <source>
        <dbReference type="ARBA" id="ARBA00022552"/>
    </source>
</evidence>
<sequence>MSSTTTSHIPVLEKEVIEYLNIRPGGIYIDATLGGGGHSSSILRRAGREGIVLGIDKNPEAIALGEQLQKEARENDWGKLDLKQGNFADIVAHAASCQIEACDGVLFDIGLSSDLLYSQKGFSVYDETSLDMRFGGEGEITAQDIVNHSDEADLVFMFSHFGEEPYSKTIARAIVAQRERTPFSTAADLSSVIKYAIPKKAVEKGKHPAR</sequence>
<dbReference type="Gene3D" id="3.40.50.150">
    <property type="entry name" value="Vaccinia Virus protein VP39"/>
    <property type="match status" value="1"/>
</dbReference>
<dbReference type="Pfam" id="PF01795">
    <property type="entry name" value="Methyltransf_5"/>
    <property type="match status" value="1"/>
</dbReference>
<feature type="non-terminal residue" evidence="6">
    <location>
        <position position="210"/>
    </location>
</feature>